<proteinExistence type="predicted"/>
<evidence type="ECO:0000313" key="2">
    <source>
        <dbReference type="EMBL" id="OGC53274.1"/>
    </source>
</evidence>
<sequence>MGKNCHKDHKEKSSGIFGMFKPLIYIVLIPTIVIAGVIFLTTRSQGTEAQNQEAAGVSNSTYEVDKNSFSFGTISMKDGNVETIYELTNTGSEDIFIKELFTSCMCTKAQLILADGTLTGFNGMKGHGGQNDFYVGKIIKAGETVKVKTVFDPNAHGPQGVGPIKRNIILSTNLKDSPNIQFSFDAEVTK</sequence>
<dbReference type="AlphaFoldDB" id="A0A1F4V836"/>
<dbReference type="STRING" id="1802620.A3D91_02565"/>
<comment type="caution">
    <text evidence="2">The sequence shown here is derived from an EMBL/GenBank/DDBJ whole genome shotgun (WGS) entry which is preliminary data.</text>
</comment>
<keyword evidence="1" id="KW-0812">Transmembrane</keyword>
<dbReference type="InterPro" id="IPR013783">
    <property type="entry name" value="Ig-like_fold"/>
</dbReference>
<dbReference type="Proteomes" id="UP000178127">
    <property type="component" value="Unassembled WGS sequence"/>
</dbReference>
<dbReference type="Pfam" id="PF07610">
    <property type="entry name" value="DUF1573"/>
    <property type="match status" value="1"/>
</dbReference>
<protein>
    <recommendedName>
        <fullName evidence="4">DUF1573 domain-containing protein</fullName>
    </recommendedName>
</protein>
<gene>
    <name evidence="2" type="ORF">A3D91_02565</name>
</gene>
<feature type="transmembrane region" description="Helical" evidence="1">
    <location>
        <begin position="23"/>
        <end position="42"/>
    </location>
</feature>
<evidence type="ECO:0008006" key="4">
    <source>
        <dbReference type="Google" id="ProtNLM"/>
    </source>
</evidence>
<evidence type="ECO:0000313" key="3">
    <source>
        <dbReference type="Proteomes" id="UP000178127"/>
    </source>
</evidence>
<evidence type="ECO:0000256" key="1">
    <source>
        <dbReference type="SAM" id="Phobius"/>
    </source>
</evidence>
<dbReference type="InterPro" id="IPR011467">
    <property type="entry name" value="DUF1573"/>
</dbReference>
<keyword evidence="1" id="KW-1133">Transmembrane helix</keyword>
<name>A0A1F4V836_UNCKA</name>
<dbReference type="EMBL" id="MEVD01000015">
    <property type="protein sequence ID" value="OGC53274.1"/>
    <property type="molecule type" value="Genomic_DNA"/>
</dbReference>
<reference evidence="2 3" key="1">
    <citation type="journal article" date="2016" name="Nat. Commun.">
        <title>Thousands of microbial genomes shed light on interconnected biogeochemical processes in an aquifer system.</title>
        <authorList>
            <person name="Anantharaman K."/>
            <person name="Brown C.T."/>
            <person name="Hug L.A."/>
            <person name="Sharon I."/>
            <person name="Castelle C.J."/>
            <person name="Probst A.J."/>
            <person name="Thomas B.C."/>
            <person name="Singh A."/>
            <person name="Wilkins M.J."/>
            <person name="Karaoz U."/>
            <person name="Brodie E.L."/>
            <person name="Williams K.H."/>
            <person name="Hubbard S.S."/>
            <person name="Banfield J.F."/>
        </authorList>
    </citation>
    <scope>NUCLEOTIDE SEQUENCE [LARGE SCALE GENOMIC DNA]</scope>
</reference>
<organism evidence="2 3">
    <name type="scientific">candidate division WWE3 bacterium RIFCSPHIGHO2_02_FULL_38_14</name>
    <dbReference type="NCBI Taxonomy" id="1802620"/>
    <lineage>
        <taxon>Bacteria</taxon>
        <taxon>Katanobacteria</taxon>
    </lineage>
</organism>
<accession>A0A1F4V836</accession>
<keyword evidence="1" id="KW-0472">Membrane</keyword>
<dbReference type="Gene3D" id="2.60.40.10">
    <property type="entry name" value="Immunoglobulins"/>
    <property type="match status" value="1"/>
</dbReference>